<dbReference type="EMBL" id="ML180730">
    <property type="protein sequence ID" value="THU76748.1"/>
    <property type="molecule type" value="Genomic_DNA"/>
</dbReference>
<name>A0A4S8KNC4_DENBC</name>
<dbReference type="AlphaFoldDB" id="A0A4S8KNC4"/>
<proteinExistence type="predicted"/>
<reference evidence="2 3" key="1">
    <citation type="journal article" date="2019" name="Nat. Ecol. Evol.">
        <title>Megaphylogeny resolves global patterns of mushroom evolution.</title>
        <authorList>
            <person name="Varga T."/>
            <person name="Krizsan K."/>
            <person name="Foldi C."/>
            <person name="Dima B."/>
            <person name="Sanchez-Garcia M."/>
            <person name="Sanchez-Ramirez S."/>
            <person name="Szollosi G.J."/>
            <person name="Szarkandi J.G."/>
            <person name="Papp V."/>
            <person name="Albert L."/>
            <person name="Andreopoulos W."/>
            <person name="Angelini C."/>
            <person name="Antonin V."/>
            <person name="Barry K.W."/>
            <person name="Bougher N.L."/>
            <person name="Buchanan P."/>
            <person name="Buyck B."/>
            <person name="Bense V."/>
            <person name="Catcheside P."/>
            <person name="Chovatia M."/>
            <person name="Cooper J."/>
            <person name="Damon W."/>
            <person name="Desjardin D."/>
            <person name="Finy P."/>
            <person name="Geml J."/>
            <person name="Haridas S."/>
            <person name="Hughes K."/>
            <person name="Justo A."/>
            <person name="Karasinski D."/>
            <person name="Kautmanova I."/>
            <person name="Kiss B."/>
            <person name="Kocsube S."/>
            <person name="Kotiranta H."/>
            <person name="LaButti K.M."/>
            <person name="Lechner B.E."/>
            <person name="Liimatainen K."/>
            <person name="Lipzen A."/>
            <person name="Lukacs Z."/>
            <person name="Mihaltcheva S."/>
            <person name="Morgado L.N."/>
            <person name="Niskanen T."/>
            <person name="Noordeloos M.E."/>
            <person name="Ohm R.A."/>
            <person name="Ortiz-Santana B."/>
            <person name="Ovrebo C."/>
            <person name="Racz N."/>
            <person name="Riley R."/>
            <person name="Savchenko A."/>
            <person name="Shiryaev A."/>
            <person name="Soop K."/>
            <person name="Spirin V."/>
            <person name="Szebenyi C."/>
            <person name="Tomsovsky M."/>
            <person name="Tulloss R.E."/>
            <person name="Uehling J."/>
            <person name="Grigoriev I.V."/>
            <person name="Vagvolgyi C."/>
            <person name="Papp T."/>
            <person name="Martin F.M."/>
            <person name="Miettinen O."/>
            <person name="Hibbett D.S."/>
            <person name="Nagy L.G."/>
        </authorList>
    </citation>
    <scope>NUCLEOTIDE SEQUENCE [LARGE SCALE GENOMIC DNA]</scope>
    <source>
        <strain evidence="2 3">CBS 962.96</strain>
    </source>
</reference>
<evidence type="ECO:0000256" key="1">
    <source>
        <dbReference type="SAM" id="MobiDB-lite"/>
    </source>
</evidence>
<evidence type="ECO:0000313" key="2">
    <source>
        <dbReference type="EMBL" id="THU76748.1"/>
    </source>
</evidence>
<protein>
    <submittedName>
        <fullName evidence="2">Uncharacterized protein</fullName>
    </submittedName>
</protein>
<dbReference type="Proteomes" id="UP000297245">
    <property type="component" value="Unassembled WGS sequence"/>
</dbReference>
<feature type="region of interest" description="Disordered" evidence="1">
    <location>
        <begin position="221"/>
        <end position="243"/>
    </location>
</feature>
<gene>
    <name evidence="2" type="ORF">K435DRAFT_878777</name>
</gene>
<keyword evidence="3" id="KW-1185">Reference proteome</keyword>
<evidence type="ECO:0000313" key="3">
    <source>
        <dbReference type="Proteomes" id="UP000297245"/>
    </source>
</evidence>
<organism evidence="2 3">
    <name type="scientific">Dendrothele bispora (strain CBS 962.96)</name>
    <dbReference type="NCBI Taxonomy" id="1314807"/>
    <lineage>
        <taxon>Eukaryota</taxon>
        <taxon>Fungi</taxon>
        <taxon>Dikarya</taxon>
        <taxon>Basidiomycota</taxon>
        <taxon>Agaricomycotina</taxon>
        <taxon>Agaricomycetes</taxon>
        <taxon>Agaricomycetidae</taxon>
        <taxon>Agaricales</taxon>
        <taxon>Agaricales incertae sedis</taxon>
        <taxon>Dendrothele</taxon>
    </lineage>
</organism>
<sequence length="265" mass="29896">MPIVAPITLNLFPAWKLERSPDALELRLSLGFQGYSHSIAPPSQASSTISPSNLEGVPRNEAAPTSLGEALQGYRERCDAQDRQLGLLRQQLNGVTVIQDRLGQRLIELASFALLAYRGNPTQVFSNLYEILDGMFTRIYEATIRVHGGERDAALESLESLVTRMETLQSFLRRTEATSRRFVGDERDRAQNERFLLANIPPQVTLPQFHVTLERTRLPYPESRRASTRSPCTPPNTPFEPVARGIKRPREELVEDGEITNKRRC</sequence>
<accession>A0A4S8KNC4</accession>